<organism evidence="1 2">
    <name type="scientific">Candidatus Scalindua brodae</name>
    <dbReference type="NCBI Taxonomy" id="237368"/>
    <lineage>
        <taxon>Bacteria</taxon>
        <taxon>Pseudomonadati</taxon>
        <taxon>Planctomycetota</taxon>
        <taxon>Candidatus Brocadiia</taxon>
        <taxon>Candidatus Brocadiales</taxon>
        <taxon>Candidatus Scalinduaceae</taxon>
        <taxon>Candidatus Scalindua</taxon>
    </lineage>
</organism>
<protein>
    <submittedName>
        <fullName evidence="1">Uncharacterized protein</fullName>
    </submittedName>
</protein>
<dbReference type="Proteomes" id="UP000030652">
    <property type="component" value="Unassembled WGS sequence"/>
</dbReference>
<dbReference type="EMBL" id="JRYO01000033">
    <property type="protein sequence ID" value="KHE93827.1"/>
    <property type="molecule type" value="Genomic_DNA"/>
</dbReference>
<evidence type="ECO:0000313" key="2">
    <source>
        <dbReference type="Proteomes" id="UP000030652"/>
    </source>
</evidence>
<accession>A0A0B0EL80</accession>
<comment type="caution">
    <text evidence="1">The sequence shown here is derived from an EMBL/GenBank/DDBJ whole genome shotgun (WGS) entry which is preliminary data.</text>
</comment>
<dbReference type="AlphaFoldDB" id="A0A0B0EL80"/>
<sequence>MTKEFDEIMYTLSGCQYCYATSSFEKAKALYENHNQESTSMVDYSD</sequence>
<gene>
    <name evidence="1" type="ORF">SCABRO_00384</name>
</gene>
<reference evidence="1 2" key="1">
    <citation type="submission" date="2014-10" db="EMBL/GenBank/DDBJ databases">
        <title>Draft genome of anammox bacterium scalindua brodae, obtained using differential coverage binning of sequence data from two enrichment reactors.</title>
        <authorList>
            <person name="Speth D.R."/>
            <person name="Russ L."/>
            <person name="Kartal B."/>
            <person name="Op den Camp H.J."/>
            <person name="Dutilh B.E."/>
            <person name="Jetten M.S."/>
        </authorList>
    </citation>
    <scope>NUCLEOTIDE SEQUENCE [LARGE SCALE GENOMIC DNA]</scope>
    <source>
        <strain evidence="1">RU1</strain>
    </source>
</reference>
<proteinExistence type="predicted"/>
<name>A0A0B0EL80_9BACT</name>
<evidence type="ECO:0000313" key="1">
    <source>
        <dbReference type="EMBL" id="KHE93827.1"/>
    </source>
</evidence>